<evidence type="ECO:0000313" key="3">
    <source>
        <dbReference type="EMBL" id="MBP2331662.1"/>
    </source>
</evidence>
<dbReference type="Gene3D" id="3.40.50.1820">
    <property type="entry name" value="alpha/beta hydrolase"/>
    <property type="match status" value="1"/>
</dbReference>
<dbReference type="Proteomes" id="UP001519305">
    <property type="component" value="Unassembled WGS sequence"/>
</dbReference>
<gene>
    <name evidence="3" type="ORF">JOF33_000361</name>
</gene>
<name>A0ABS4U4S2_9CORY</name>
<dbReference type="PANTHER" id="PTHR42886:SF29">
    <property type="entry name" value="PUMMELIG, ISOFORM A"/>
    <property type="match status" value="1"/>
</dbReference>
<evidence type="ECO:0000259" key="2">
    <source>
        <dbReference type="Pfam" id="PF00561"/>
    </source>
</evidence>
<feature type="region of interest" description="Disordered" evidence="1">
    <location>
        <begin position="264"/>
        <end position="284"/>
    </location>
</feature>
<reference evidence="3 4" key="1">
    <citation type="submission" date="2021-03" db="EMBL/GenBank/DDBJ databases">
        <title>Sequencing the genomes of 1000 actinobacteria strains.</title>
        <authorList>
            <person name="Klenk H.-P."/>
        </authorList>
    </citation>
    <scope>NUCLEOTIDE SEQUENCE [LARGE SCALE GENOMIC DNA]</scope>
    <source>
        <strain evidence="3 4">DSM 44506</strain>
    </source>
</reference>
<dbReference type="PANTHER" id="PTHR42886">
    <property type="entry name" value="RE40534P-RELATED"/>
    <property type="match status" value="1"/>
</dbReference>
<feature type="region of interest" description="Disordered" evidence="1">
    <location>
        <begin position="340"/>
        <end position="391"/>
    </location>
</feature>
<dbReference type="InterPro" id="IPR000073">
    <property type="entry name" value="AB_hydrolase_1"/>
</dbReference>
<proteinExistence type="predicted"/>
<accession>A0ABS4U4S2</accession>
<feature type="compositionally biased region" description="Acidic residues" evidence="1">
    <location>
        <begin position="368"/>
        <end position="391"/>
    </location>
</feature>
<evidence type="ECO:0000256" key="1">
    <source>
        <dbReference type="SAM" id="MobiDB-lite"/>
    </source>
</evidence>
<comment type="caution">
    <text evidence="3">The sequence shown here is derived from an EMBL/GenBank/DDBJ whole genome shotgun (WGS) entry which is preliminary data.</text>
</comment>
<dbReference type="EMBL" id="JAGINY010000001">
    <property type="protein sequence ID" value="MBP2331662.1"/>
    <property type="molecule type" value="Genomic_DNA"/>
</dbReference>
<dbReference type="RefSeq" id="WP_224370517.1">
    <property type="nucleotide sequence ID" value="NZ_CP047357.1"/>
</dbReference>
<dbReference type="InterPro" id="IPR029058">
    <property type="entry name" value="AB_hydrolase_fold"/>
</dbReference>
<sequence length="391" mass="41874">MADQNPQVPYATYRTRRGIFEDDWRATVSPQRPWPIVLLHGTGHAKGVWEDLGAELRKDGWAVFAPDYGYRATGPLTESMDQLAAYIRQVLAATGGRRAIIVGHSQGGLLATLLSFHHPQITRHVVCLAAPNHGTSLGGVASGLLKIPGTKSLVNNFVQSYWGQSGLEQLTGSPLLEDIAQRDVTAPGVTYTCLASRTDQLINPPSSCFLDDGGQGTVDNIWVQDRFPQAVVLHEHVATDRRVRALVREQLLLLVNESFTGGAFVADGNDDDGDGGAGASSDERADAMREEFGGDDSNDGGGGPNFASLLSALMYREGFAEWAERSGFAEWAERAGWSGLQQLTEPKGTGPKFSWNWGDGSDSRDGSGEDDGDADDAADGTADDPDDAADR</sequence>
<keyword evidence="4" id="KW-1185">Reference proteome</keyword>
<evidence type="ECO:0000313" key="4">
    <source>
        <dbReference type="Proteomes" id="UP001519305"/>
    </source>
</evidence>
<organism evidence="3 4">
    <name type="scientific">Corynebacterium freneyi</name>
    <dbReference type="NCBI Taxonomy" id="134034"/>
    <lineage>
        <taxon>Bacteria</taxon>
        <taxon>Bacillati</taxon>
        <taxon>Actinomycetota</taxon>
        <taxon>Actinomycetes</taxon>
        <taxon>Mycobacteriales</taxon>
        <taxon>Corynebacteriaceae</taxon>
        <taxon>Corynebacterium</taxon>
    </lineage>
</organism>
<dbReference type="Pfam" id="PF00561">
    <property type="entry name" value="Abhydrolase_1"/>
    <property type="match status" value="1"/>
</dbReference>
<protein>
    <submittedName>
        <fullName evidence="3">Pimeloyl-ACP methyl ester carboxylesterase</fullName>
    </submittedName>
</protein>
<dbReference type="SUPFAM" id="SSF53474">
    <property type="entry name" value="alpha/beta-Hydrolases"/>
    <property type="match status" value="1"/>
</dbReference>
<feature type="domain" description="AB hydrolase-1" evidence="2">
    <location>
        <begin position="35"/>
        <end position="134"/>
    </location>
</feature>